<sequence length="113" mass="12651">MGFILGLILSLVVLTMGWRAHTGRWRSWLGHPGLLPRVRAYPGLGMLYGGIGLLTGTLLWDADPRSMGKPLLGLLLVLMLGGIWTFLVSLVWLPKFMLPDWVRVAERTTERRA</sequence>
<organism evidence="2 3">
    <name type="scientific">Arthrobacter pullicola</name>
    <dbReference type="NCBI Taxonomy" id="2762224"/>
    <lineage>
        <taxon>Bacteria</taxon>
        <taxon>Bacillati</taxon>
        <taxon>Actinomycetota</taxon>
        <taxon>Actinomycetes</taxon>
        <taxon>Micrococcales</taxon>
        <taxon>Micrococcaceae</taxon>
        <taxon>Arthrobacter</taxon>
    </lineage>
</organism>
<reference evidence="2 3" key="1">
    <citation type="submission" date="2020-08" db="EMBL/GenBank/DDBJ databases">
        <title>A Genomic Blueprint of the Chicken Gut Microbiome.</title>
        <authorList>
            <person name="Gilroy R."/>
            <person name="Ravi A."/>
            <person name="Getino M."/>
            <person name="Pursley I."/>
            <person name="Horton D.L."/>
            <person name="Alikhan N.-F."/>
            <person name="Baker D."/>
            <person name="Gharbi K."/>
            <person name="Hall N."/>
            <person name="Watson M."/>
            <person name="Adriaenssens E.M."/>
            <person name="Foster-Nyarko E."/>
            <person name="Jarju S."/>
            <person name="Secka A."/>
            <person name="Antonio M."/>
            <person name="Oren A."/>
            <person name="Chaudhuri R."/>
            <person name="La Ragione R.M."/>
            <person name="Hildebrand F."/>
            <person name="Pallen M.J."/>
        </authorList>
    </citation>
    <scope>NUCLEOTIDE SEQUENCE [LARGE SCALE GENOMIC DNA]</scope>
    <source>
        <strain evidence="2 3">Sa2BUA2</strain>
    </source>
</reference>
<accession>A0ABR8YII9</accession>
<gene>
    <name evidence="2" type="ORF">H9638_09510</name>
</gene>
<keyword evidence="1" id="KW-0472">Membrane</keyword>
<dbReference type="RefSeq" id="WP_191746953.1">
    <property type="nucleotide sequence ID" value="NZ_JACSQC010000004.1"/>
</dbReference>
<feature type="transmembrane region" description="Helical" evidence="1">
    <location>
        <begin position="43"/>
        <end position="60"/>
    </location>
</feature>
<evidence type="ECO:0000313" key="2">
    <source>
        <dbReference type="EMBL" id="MBD8044042.1"/>
    </source>
</evidence>
<comment type="caution">
    <text evidence="2">The sequence shown here is derived from an EMBL/GenBank/DDBJ whole genome shotgun (WGS) entry which is preliminary data.</text>
</comment>
<name>A0ABR8YII9_9MICC</name>
<protein>
    <submittedName>
        <fullName evidence="2">Uncharacterized protein</fullName>
    </submittedName>
</protein>
<feature type="transmembrane region" description="Helical" evidence="1">
    <location>
        <begin position="72"/>
        <end position="93"/>
    </location>
</feature>
<evidence type="ECO:0000256" key="1">
    <source>
        <dbReference type="SAM" id="Phobius"/>
    </source>
</evidence>
<proteinExistence type="predicted"/>
<dbReference type="EMBL" id="JACSQC010000004">
    <property type="protein sequence ID" value="MBD8044042.1"/>
    <property type="molecule type" value="Genomic_DNA"/>
</dbReference>
<keyword evidence="1" id="KW-0812">Transmembrane</keyword>
<keyword evidence="3" id="KW-1185">Reference proteome</keyword>
<keyword evidence="1" id="KW-1133">Transmembrane helix</keyword>
<dbReference type="Proteomes" id="UP000652763">
    <property type="component" value="Unassembled WGS sequence"/>
</dbReference>
<evidence type="ECO:0000313" key="3">
    <source>
        <dbReference type="Proteomes" id="UP000652763"/>
    </source>
</evidence>